<reference evidence="2 3" key="1">
    <citation type="submission" date="2018-06" db="EMBL/GenBank/DDBJ databases">
        <title>Genomic Encyclopedia of Archaeal and Bacterial Type Strains, Phase II (KMG-II): from individual species to whole genera.</title>
        <authorList>
            <person name="Goeker M."/>
        </authorList>
    </citation>
    <scope>NUCLEOTIDE SEQUENCE [LARGE SCALE GENOMIC DNA]</scope>
    <source>
        <strain evidence="2 3">ATCC BAA-1881</strain>
    </source>
</reference>
<accession>A0A326TPM3</accession>
<dbReference type="InterPro" id="IPR011008">
    <property type="entry name" value="Dimeric_a/b-barrel"/>
</dbReference>
<evidence type="ECO:0000259" key="1">
    <source>
        <dbReference type="PROSITE" id="PS51725"/>
    </source>
</evidence>
<evidence type="ECO:0000313" key="3">
    <source>
        <dbReference type="Proteomes" id="UP000248806"/>
    </source>
</evidence>
<protein>
    <submittedName>
        <fullName evidence="2">Antibiotic biosynthesis monooxygenase</fullName>
    </submittedName>
</protein>
<dbReference type="GO" id="GO:0004497">
    <property type="term" value="F:monooxygenase activity"/>
    <property type="evidence" value="ECO:0007669"/>
    <property type="project" value="UniProtKB-KW"/>
</dbReference>
<gene>
    <name evidence="2" type="ORF">EI42_06224</name>
</gene>
<keyword evidence="2" id="KW-0560">Oxidoreductase</keyword>
<dbReference type="InterPro" id="IPR007138">
    <property type="entry name" value="ABM_dom"/>
</dbReference>
<proteinExistence type="predicted"/>
<dbReference type="EMBL" id="QKUF01000053">
    <property type="protein sequence ID" value="PZW18307.1"/>
    <property type="molecule type" value="Genomic_DNA"/>
</dbReference>
<keyword evidence="2" id="KW-0503">Monooxygenase</keyword>
<dbReference type="AlphaFoldDB" id="A0A326TPM3"/>
<sequence length="111" mass="13137">MLQDDCFTVVNVFTVTPEKQQEFLQDASQFVERFVRKLPGFIWAGFLISFDGTRVINMSQWESEEAFLAFFHHPEAQPDMNRYWQLVERVDHNRYQVAAQFTPDLEKGENT</sequence>
<dbReference type="PROSITE" id="PS51725">
    <property type="entry name" value="ABM"/>
    <property type="match status" value="1"/>
</dbReference>
<dbReference type="Proteomes" id="UP000248806">
    <property type="component" value="Unassembled WGS sequence"/>
</dbReference>
<dbReference type="RefSeq" id="WP_111326589.1">
    <property type="nucleotide sequence ID" value="NZ_BIFX01000003.1"/>
</dbReference>
<comment type="caution">
    <text evidence="2">The sequence shown here is derived from an EMBL/GenBank/DDBJ whole genome shotgun (WGS) entry which is preliminary data.</text>
</comment>
<organism evidence="2 3">
    <name type="scientific">Thermosporothrix hazakensis</name>
    <dbReference type="NCBI Taxonomy" id="644383"/>
    <lineage>
        <taxon>Bacteria</taxon>
        <taxon>Bacillati</taxon>
        <taxon>Chloroflexota</taxon>
        <taxon>Ktedonobacteria</taxon>
        <taxon>Ktedonobacterales</taxon>
        <taxon>Thermosporotrichaceae</taxon>
        <taxon>Thermosporothrix</taxon>
    </lineage>
</organism>
<dbReference type="Gene3D" id="3.30.70.100">
    <property type="match status" value="1"/>
</dbReference>
<keyword evidence="3" id="KW-1185">Reference proteome</keyword>
<dbReference type="OrthoDB" id="1494517at2"/>
<name>A0A326TPM3_THEHA</name>
<dbReference type="SUPFAM" id="SSF54909">
    <property type="entry name" value="Dimeric alpha+beta barrel"/>
    <property type="match status" value="1"/>
</dbReference>
<feature type="domain" description="ABM" evidence="1">
    <location>
        <begin position="7"/>
        <end position="97"/>
    </location>
</feature>
<evidence type="ECO:0000313" key="2">
    <source>
        <dbReference type="EMBL" id="PZW18307.1"/>
    </source>
</evidence>
<dbReference type="Pfam" id="PF03992">
    <property type="entry name" value="ABM"/>
    <property type="match status" value="1"/>
</dbReference>